<sequence length="115" mass="12602">MLDDRNYPWLASIVDPTGLCGHINNVLQLIQPTYRSASRADAAVSIDAFLLLLFAETRQTARMSVVRTLGARFVSRVHACLSGWHKPAGLPKWIHGRTGFASNAHANRIATHPGT</sequence>
<name>A0A0N0U485_9HYME</name>
<proteinExistence type="predicted"/>
<accession>A0A0N0U485</accession>
<organism evidence="1 2">
    <name type="scientific">Melipona quadrifasciata</name>
    <dbReference type="NCBI Taxonomy" id="166423"/>
    <lineage>
        <taxon>Eukaryota</taxon>
        <taxon>Metazoa</taxon>
        <taxon>Ecdysozoa</taxon>
        <taxon>Arthropoda</taxon>
        <taxon>Hexapoda</taxon>
        <taxon>Insecta</taxon>
        <taxon>Pterygota</taxon>
        <taxon>Neoptera</taxon>
        <taxon>Endopterygota</taxon>
        <taxon>Hymenoptera</taxon>
        <taxon>Apocrita</taxon>
        <taxon>Aculeata</taxon>
        <taxon>Apoidea</taxon>
        <taxon>Anthophila</taxon>
        <taxon>Apidae</taxon>
        <taxon>Melipona</taxon>
    </lineage>
</organism>
<gene>
    <name evidence="1" type="ORF">WN51_02225</name>
</gene>
<dbReference type="Proteomes" id="UP000053105">
    <property type="component" value="Unassembled WGS sequence"/>
</dbReference>
<evidence type="ECO:0000313" key="1">
    <source>
        <dbReference type="EMBL" id="KOX70801.1"/>
    </source>
</evidence>
<dbReference type="EMBL" id="KQ435851">
    <property type="protein sequence ID" value="KOX70801.1"/>
    <property type="molecule type" value="Genomic_DNA"/>
</dbReference>
<dbReference type="AlphaFoldDB" id="A0A0N0U485"/>
<keyword evidence="2" id="KW-1185">Reference proteome</keyword>
<protein>
    <submittedName>
        <fullName evidence="1">Uncharacterized protein</fullName>
    </submittedName>
</protein>
<reference evidence="1 2" key="1">
    <citation type="submission" date="2015-07" db="EMBL/GenBank/DDBJ databases">
        <title>The genome of Melipona quadrifasciata.</title>
        <authorList>
            <person name="Pan H."/>
            <person name="Kapheim K."/>
        </authorList>
    </citation>
    <scope>NUCLEOTIDE SEQUENCE [LARGE SCALE GENOMIC DNA]</scope>
    <source>
        <strain evidence="1">0111107301</strain>
        <tissue evidence="1">Whole body</tissue>
    </source>
</reference>
<evidence type="ECO:0000313" key="2">
    <source>
        <dbReference type="Proteomes" id="UP000053105"/>
    </source>
</evidence>